<proteinExistence type="predicted"/>
<dbReference type="Proteomes" id="UP000265520">
    <property type="component" value="Unassembled WGS sequence"/>
</dbReference>
<comment type="caution">
    <text evidence="2">The sequence shown here is derived from an EMBL/GenBank/DDBJ whole genome shotgun (WGS) entry which is preliminary data.</text>
</comment>
<feature type="compositionally biased region" description="Basic and acidic residues" evidence="1">
    <location>
        <begin position="20"/>
        <end position="32"/>
    </location>
</feature>
<keyword evidence="3" id="KW-1185">Reference proteome</keyword>
<accession>A0A392Q9S7</accession>
<name>A0A392Q9S7_9FABA</name>
<dbReference type="AlphaFoldDB" id="A0A392Q9S7"/>
<reference evidence="2 3" key="1">
    <citation type="journal article" date="2018" name="Front. Plant Sci.">
        <title>Red Clover (Trifolium pratense) and Zigzag Clover (T. medium) - A Picture of Genomic Similarities and Differences.</title>
        <authorList>
            <person name="Dluhosova J."/>
            <person name="Istvanek J."/>
            <person name="Nedelnik J."/>
            <person name="Repkova J."/>
        </authorList>
    </citation>
    <scope>NUCLEOTIDE SEQUENCE [LARGE SCALE GENOMIC DNA]</scope>
    <source>
        <strain evidence="3">cv. 10/8</strain>
        <tissue evidence="2">Leaf</tissue>
    </source>
</reference>
<evidence type="ECO:0000256" key="1">
    <source>
        <dbReference type="SAM" id="MobiDB-lite"/>
    </source>
</evidence>
<evidence type="ECO:0000313" key="2">
    <source>
        <dbReference type="EMBL" id="MCI20005.1"/>
    </source>
</evidence>
<organism evidence="2 3">
    <name type="scientific">Trifolium medium</name>
    <dbReference type="NCBI Taxonomy" id="97028"/>
    <lineage>
        <taxon>Eukaryota</taxon>
        <taxon>Viridiplantae</taxon>
        <taxon>Streptophyta</taxon>
        <taxon>Embryophyta</taxon>
        <taxon>Tracheophyta</taxon>
        <taxon>Spermatophyta</taxon>
        <taxon>Magnoliopsida</taxon>
        <taxon>eudicotyledons</taxon>
        <taxon>Gunneridae</taxon>
        <taxon>Pentapetalae</taxon>
        <taxon>rosids</taxon>
        <taxon>fabids</taxon>
        <taxon>Fabales</taxon>
        <taxon>Fabaceae</taxon>
        <taxon>Papilionoideae</taxon>
        <taxon>50 kb inversion clade</taxon>
        <taxon>NPAAA clade</taxon>
        <taxon>Hologalegina</taxon>
        <taxon>IRL clade</taxon>
        <taxon>Trifolieae</taxon>
        <taxon>Trifolium</taxon>
    </lineage>
</organism>
<sequence length="111" mass="12248">MEKGEAKTAEAEVIPMSQMKEGEDAVEEVRVGEEKEGKTEYLEKGRNVNIEKEAVTKESVFVRKYKPMPEDVNWAQSGVVAIVRNGEAIPVVQNRIADAGFKELAIIPMGA</sequence>
<evidence type="ECO:0000313" key="3">
    <source>
        <dbReference type="Proteomes" id="UP000265520"/>
    </source>
</evidence>
<feature type="compositionally biased region" description="Basic and acidic residues" evidence="1">
    <location>
        <begin position="1"/>
        <end position="10"/>
    </location>
</feature>
<protein>
    <submittedName>
        <fullName evidence="2">DUF4283 domain protein</fullName>
    </submittedName>
</protein>
<dbReference type="EMBL" id="LXQA010117663">
    <property type="protein sequence ID" value="MCI20005.1"/>
    <property type="molecule type" value="Genomic_DNA"/>
</dbReference>
<feature type="non-terminal residue" evidence="2">
    <location>
        <position position="111"/>
    </location>
</feature>
<feature type="region of interest" description="Disordered" evidence="1">
    <location>
        <begin position="1"/>
        <end position="32"/>
    </location>
</feature>